<keyword evidence="3" id="KW-1185">Reference proteome</keyword>
<keyword evidence="1" id="KW-0732">Signal</keyword>
<protein>
    <recommendedName>
        <fullName evidence="4">Secreted protein</fullName>
    </recommendedName>
</protein>
<dbReference type="EMBL" id="WNYA01000004">
    <property type="protein sequence ID" value="KAG8579590.1"/>
    <property type="molecule type" value="Genomic_DNA"/>
</dbReference>
<dbReference type="AlphaFoldDB" id="A0AAV7C3S7"/>
<feature type="signal peptide" evidence="1">
    <location>
        <begin position="1"/>
        <end position="21"/>
    </location>
</feature>
<evidence type="ECO:0000313" key="2">
    <source>
        <dbReference type="EMBL" id="KAG8579590.1"/>
    </source>
</evidence>
<feature type="chain" id="PRO_5043653008" description="Secreted protein" evidence="1">
    <location>
        <begin position="22"/>
        <end position="86"/>
    </location>
</feature>
<comment type="caution">
    <text evidence="2">The sequence shown here is derived from an EMBL/GenBank/DDBJ whole genome shotgun (WGS) entry which is preliminary data.</text>
</comment>
<name>A0AAV7C3S7_ENGPU</name>
<evidence type="ECO:0000313" key="3">
    <source>
        <dbReference type="Proteomes" id="UP000824782"/>
    </source>
</evidence>
<evidence type="ECO:0000256" key="1">
    <source>
        <dbReference type="SAM" id="SignalP"/>
    </source>
</evidence>
<reference evidence="2" key="1">
    <citation type="thesis" date="2020" institute="ProQuest LLC" country="789 East Eisenhower Parkway, Ann Arbor, MI, USA">
        <title>Comparative Genomics and Chromosome Evolution.</title>
        <authorList>
            <person name="Mudd A.B."/>
        </authorList>
    </citation>
    <scope>NUCLEOTIDE SEQUENCE</scope>
    <source>
        <strain evidence="2">237g6f4</strain>
        <tissue evidence="2">Blood</tissue>
    </source>
</reference>
<evidence type="ECO:0008006" key="4">
    <source>
        <dbReference type="Google" id="ProtNLM"/>
    </source>
</evidence>
<proteinExistence type="predicted"/>
<sequence>MCCFFSRRLPLLLTKAIGVSASYRLANNRRVVAACHSNGGHRCTKKELHICVPKRRGVQGILVLHPQSPPVQKFHYGVMYSIYTCV</sequence>
<dbReference type="Proteomes" id="UP000824782">
    <property type="component" value="Unassembled WGS sequence"/>
</dbReference>
<gene>
    <name evidence="2" type="ORF">GDO81_010958</name>
</gene>
<accession>A0AAV7C3S7</accession>
<organism evidence="2 3">
    <name type="scientific">Engystomops pustulosus</name>
    <name type="common">Tungara frog</name>
    <name type="synonym">Physalaemus pustulosus</name>
    <dbReference type="NCBI Taxonomy" id="76066"/>
    <lineage>
        <taxon>Eukaryota</taxon>
        <taxon>Metazoa</taxon>
        <taxon>Chordata</taxon>
        <taxon>Craniata</taxon>
        <taxon>Vertebrata</taxon>
        <taxon>Euteleostomi</taxon>
        <taxon>Amphibia</taxon>
        <taxon>Batrachia</taxon>
        <taxon>Anura</taxon>
        <taxon>Neobatrachia</taxon>
        <taxon>Hyloidea</taxon>
        <taxon>Leptodactylidae</taxon>
        <taxon>Leiuperinae</taxon>
        <taxon>Engystomops</taxon>
    </lineage>
</organism>